<evidence type="ECO:0000256" key="3">
    <source>
        <dbReference type="SAM" id="Phobius"/>
    </source>
</evidence>
<evidence type="ECO:0000313" key="5">
    <source>
        <dbReference type="EMBL" id="BCS95461.1"/>
    </source>
</evidence>
<dbReference type="InterPro" id="IPR000477">
    <property type="entry name" value="RT_dom"/>
</dbReference>
<dbReference type="Proteomes" id="UP001320148">
    <property type="component" value="Chromosome"/>
</dbReference>
<dbReference type="GO" id="GO:0003964">
    <property type="term" value="F:RNA-directed DNA polymerase activity"/>
    <property type="evidence" value="ECO:0007669"/>
    <property type="project" value="UniProtKB-KW"/>
</dbReference>
<keyword evidence="5" id="KW-0695">RNA-directed DNA polymerase</keyword>
<reference evidence="5 6" key="1">
    <citation type="submission" date="2021-02" db="EMBL/GenBank/DDBJ databases">
        <title>Complete genome of Desulfoluna sp. strain ASN36.</title>
        <authorList>
            <person name="Takahashi A."/>
            <person name="Kojima H."/>
            <person name="Fukui M."/>
        </authorList>
    </citation>
    <scope>NUCLEOTIDE SEQUENCE [LARGE SCALE GENOMIC DNA]</scope>
    <source>
        <strain evidence="5 6">ASN36</strain>
    </source>
</reference>
<evidence type="ECO:0000256" key="2">
    <source>
        <dbReference type="SAM" id="MobiDB-lite"/>
    </source>
</evidence>
<dbReference type="InterPro" id="IPR043502">
    <property type="entry name" value="DNA/RNA_pol_sf"/>
</dbReference>
<dbReference type="SUPFAM" id="SSF56672">
    <property type="entry name" value="DNA/RNA polymerases"/>
    <property type="match status" value="1"/>
</dbReference>
<dbReference type="CDD" id="cd01651">
    <property type="entry name" value="RT_G2_intron"/>
    <property type="match status" value="1"/>
</dbReference>
<sequence>MGEPHPKSTNARHRGGLSRSSVEASVMEVERRGQPVQSRNEGQPQGGRNSRIKTKPFTIPKHIVFEAYNRVKANKGAAGVDGQSLRAFDKNLANNLYKLWNRLSSGSYHPPAVRRVHIGKSDGGFRPLGIPTVADRIAQMVVKLLIEPELERHFHPDSYGYRPGKSAHQALLKVKERCDRRGWVLDMDIKGFFEEIDHDLLLRAVRKHVKEPWQILYIERWLRAPVRHEDGHLEEKERGTPQGGVISPLLANLFLHYVFDVWVEKNWRGIQFERYADDIVCHCVSRQEAMELKTLLDDRFRECGLTLHPAKTKIAFCKGGRNWANYDTVSFDFLGYTFRPRWIKTKKGKLGLYFLGAVSRKAEKRIRQEINSWPWSYWRHEEIEDIRRFSRSKLLGWMTYYGVFGKALFGMCCFTSISD</sequence>
<keyword evidence="3" id="KW-0472">Membrane</keyword>
<comment type="similarity">
    <text evidence="1">Belongs to the bacterial reverse transcriptase family.</text>
</comment>
<keyword evidence="5" id="KW-0548">Nucleotidyltransferase</keyword>
<dbReference type="InterPro" id="IPR051083">
    <property type="entry name" value="GrpII_Intron_Splice-Mob/Def"/>
</dbReference>
<protein>
    <submittedName>
        <fullName evidence="5">Group II intron reverse transcriptase/maturase</fullName>
    </submittedName>
</protein>
<dbReference type="PROSITE" id="PS50878">
    <property type="entry name" value="RT_POL"/>
    <property type="match status" value="1"/>
</dbReference>
<keyword evidence="3" id="KW-0812">Transmembrane</keyword>
<dbReference type="InterPro" id="IPR030931">
    <property type="entry name" value="Group_II_RT_mat"/>
</dbReference>
<keyword evidence="6" id="KW-1185">Reference proteome</keyword>
<evidence type="ECO:0000259" key="4">
    <source>
        <dbReference type="PROSITE" id="PS50878"/>
    </source>
</evidence>
<gene>
    <name evidence="5" type="primary">ltrA</name>
    <name evidence="5" type="ORF">DSLASN_10930</name>
</gene>
<dbReference type="PANTHER" id="PTHR34047">
    <property type="entry name" value="NUCLEAR INTRON MATURASE 1, MITOCHONDRIAL-RELATED"/>
    <property type="match status" value="1"/>
</dbReference>
<dbReference type="Pfam" id="PF00078">
    <property type="entry name" value="RVT_1"/>
    <property type="match status" value="1"/>
</dbReference>
<proteinExistence type="inferred from homology"/>
<feature type="transmembrane region" description="Helical" evidence="3">
    <location>
        <begin position="394"/>
        <end position="417"/>
    </location>
</feature>
<keyword evidence="5" id="KW-0808">Transferase</keyword>
<accession>A0ABN6F1L4</accession>
<feature type="compositionally biased region" description="Polar residues" evidence="2">
    <location>
        <begin position="35"/>
        <end position="48"/>
    </location>
</feature>
<organism evidence="5 6">
    <name type="scientific">Desulfoluna limicola</name>
    <dbReference type="NCBI Taxonomy" id="2810562"/>
    <lineage>
        <taxon>Bacteria</taxon>
        <taxon>Pseudomonadati</taxon>
        <taxon>Thermodesulfobacteriota</taxon>
        <taxon>Desulfobacteria</taxon>
        <taxon>Desulfobacterales</taxon>
        <taxon>Desulfolunaceae</taxon>
        <taxon>Desulfoluna</taxon>
    </lineage>
</organism>
<feature type="domain" description="Reverse transcriptase" evidence="4">
    <location>
        <begin position="99"/>
        <end position="338"/>
    </location>
</feature>
<dbReference type="EMBL" id="AP024488">
    <property type="protein sequence ID" value="BCS95461.1"/>
    <property type="molecule type" value="Genomic_DNA"/>
</dbReference>
<name>A0ABN6F1L4_9BACT</name>
<dbReference type="PANTHER" id="PTHR34047:SF3">
    <property type="entry name" value="BLR2052 PROTEIN"/>
    <property type="match status" value="1"/>
</dbReference>
<evidence type="ECO:0000313" key="6">
    <source>
        <dbReference type="Proteomes" id="UP001320148"/>
    </source>
</evidence>
<feature type="region of interest" description="Disordered" evidence="2">
    <location>
        <begin position="1"/>
        <end position="55"/>
    </location>
</feature>
<dbReference type="NCBIfam" id="TIGR04416">
    <property type="entry name" value="group_II_RT_mat"/>
    <property type="match status" value="1"/>
</dbReference>
<keyword evidence="3" id="KW-1133">Transmembrane helix</keyword>
<evidence type="ECO:0000256" key="1">
    <source>
        <dbReference type="ARBA" id="ARBA00034120"/>
    </source>
</evidence>